<keyword evidence="3" id="KW-0540">Nuclease</keyword>
<reference evidence="6 7" key="1">
    <citation type="journal article" date="2020" name="IScience">
        <title>Genome Sequencing of the Endangered Kingdonia uniflora (Circaeasteraceae, Ranunculales) Reveals Potential Mechanisms of Evolutionary Specialization.</title>
        <authorList>
            <person name="Sun Y."/>
            <person name="Deng T."/>
            <person name="Zhang A."/>
            <person name="Moore M.J."/>
            <person name="Landis J.B."/>
            <person name="Lin N."/>
            <person name="Zhang H."/>
            <person name="Zhang X."/>
            <person name="Huang J."/>
            <person name="Zhang X."/>
            <person name="Sun H."/>
            <person name="Wang H."/>
        </authorList>
    </citation>
    <scope>NUCLEOTIDE SEQUENCE [LARGE SCALE GENOMIC DNA]</scope>
    <source>
        <strain evidence="6">TB1705</strain>
        <tissue evidence="6">Leaf</tissue>
    </source>
</reference>
<dbReference type="EMBL" id="JACGCM010001935">
    <property type="protein sequence ID" value="KAF6147189.1"/>
    <property type="molecule type" value="Genomic_DNA"/>
</dbReference>
<comment type="caution">
    <text evidence="6">The sequence shown here is derived from an EMBL/GenBank/DDBJ whole genome shotgun (WGS) entry which is preliminary data.</text>
</comment>
<gene>
    <name evidence="6" type="ORF">GIB67_009581</name>
</gene>
<proteinExistence type="predicted"/>
<evidence type="ECO:0000256" key="1">
    <source>
        <dbReference type="ARBA" id="ARBA00004496"/>
    </source>
</evidence>
<sequence length="139" mass="15294">MLPITYTLRSASLLSGLHFYHCHNCCKPQQLLMVDRNGLVHPRGKFFLLILAQHHHFLPTLLGGHFIYRGPKNASIVGFELAYHHGVLAYLPTIGIGKNLHHVAGLTESGARQSLKAQNDCTKDLVTLTGSSGKMWGAV</sequence>
<keyword evidence="5" id="KW-0378">Hydrolase</keyword>
<dbReference type="GO" id="GO:0016891">
    <property type="term" value="F:RNA endonuclease activity producing 5'-phosphomonoesters, hydrolytic mechanism"/>
    <property type="evidence" value="ECO:0007669"/>
    <property type="project" value="TreeGrafter"/>
</dbReference>
<evidence type="ECO:0000256" key="3">
    <source>
        <dbReference type="ARBA" id="ARBA00022722"/>
    </source>
</evidence>
<comment type="subcellular location">
    <subcellularLocation>
        <location evidence="1">Cytoplasm</location>
    </subcellularLocation>
</comment>
<dbReference type="OrthoDB" id="20018at2759"/>
<dbReference type="Gene3D" id="3.30.2170.10">
    <property type="entry name" value="archaeoglobus fulgidus dsm 4304 superfamily"/>
    <property type="match status" value="1"/>
</dbReference>
<accession>A0A7J7LX58</accession>
<keyword evidence="2" id="KW-0963">Cytoplasm</keyword>
<evidence type="ECO:0000313" key="7">
    <source>
        <dbReference type="Proteomes" id="UP000541444"/>
    </source>
</evidence>
<dbReference type="GO" id="GO:0003727">
    <property type="term" value="F:single-stranded RNA binding"/>
    <property type="evidence" value="ECO:0007669"/>
    <property type="project" value="TreeGrafter"/>
</dbReference>
<keyword evidence="7" id="KW-1185">Reference proteome</keyword>
<name>A0A7J7LX58_9MAGN</name>
<dbReference type="GO" id="GO:0005737">
    <property type="term" value="C:cytoplasm"/>
    <property type="evidence" value="ECO:0007669"/>
    <property type="project" value="UniProtKB-SubCell"/>
</dbReference>
<keyword evidence="4" id="KW-0255">Endonuclease</keyword>
<protein>
    <submittedName>
        <fullName evidence="6">Uncharacterized protein</fullName>
    </submittedName>
</protein>
<dbReference type="PANTHER" id="PTHR28511:SF1">
    <property type="entry name" value="ENDONUCLEASE V"/>
    <property type="match status" value="1"/>
</dbReference>
<evidence type="ECO:0000313" key="6">
    <source>
        <dbReference type="EMBL" id="KAF6147189.1"/>
    </source>
</evidence>
<dbReference type="PANTHER" id="PTHR28511">
    <property type="entry name" value="ENDONUCLEASE V"/>
    <property type="match status" value="1"/>
</dbReference>
<dbReference type="AlphaFoldDB" id="A0A7J7LX58"/>
<dbReference type="GO" id="GO:0006281">
    <property type="term" value="P:DNA repair"/>
    <property type="evidence" value="ECO:0007669"/>
    <property type="project" value="InterPro"/>
</dbReference>
<dbReference type="GO" id="GO:0005730">
    <property type="term" value="C:nucleolus"/>
    <property type="evidence" value="ECO:0007669"/>
    <property type="project" value="TreeGrafter"/>
</dbReference>
<dbReference type="InterPro" id="IPR007581">
    <property type="entry name" value="Endonuclease-V"/>
</dbReference>
<evidence type="ECO:0000256" key="5">
    <source>
        <dbReference type="ARBA" id="ARBA00022801"/>
    </source>
</evidence>
<evidence type="ECO:0000256" key="2">
    <source>
        <dbReference type="ARBA" id="ARBA00022490"/>
    </source>
</evidence>
<dbReference type="Proteomes" id="UP000541444">
    <property type="component" value="Unassembled WGS sequence"/>
</dbReference>
<feature type="non-terminal residue" evidence="6">
    <location>
        <position position="1"/>
    </location>
</feature>
<organism evidence="6 7">
    <name type="scientific">Kingdonia uniflora</name>
    <dbReference type="NCBI Taxonomy" id="39325"/>
    <lineage>
        <taxon>Eukaryota</taxon>
        <taxon>Viridiplantae</taxon>
        <taxon>Streptophyta</taxon>
        <taxon>Embryophyta</taxon>
        <taxon>Tracheophyta</taxon>
        <taxon>Spermatophyta</taxon>
        <taxon>Magnoliopsida</taxon>
        <taxon>Ranunculales</taxon>
        <taxon>Circaeasteraceae</taxon>
        <taxon>Kingdonia</taxon>
    </lineage>
</organism>
<evidence type="ECO:0000256" key="4">
    <source>
        <dbReference type="ARBA" id="ARBA00022759"/>
    </source>
</evidence>